<feature type="domain" description="Glycosyltransferase subfamily 4-like N-terminal" evidence="2">
    <location>
        <begin position="15"/>
        <end position="179"/>
    </location>
</feature>
<sequence>MRIALVTWSFDEHQGISRCVAELSARLAPAHEVHVFAAEVAAPARPGVQLHRVGLRWPQPHVNDYDFAWRAGAQVRAGGFDIVHAHFPVWCRTHVYTCHGLARMALRSFRRFPLPARHDVSLRRMARWYAQVPLHTQALRRAGPVLAAVSRKVAAEVAQDSGRPLHQVRVVANGTDLQRFHPGLRATLGAAARVEWGLADDRFVLLWVGNHLRHKGLRHALDVLQRLPERALLLVVGADSAASVPELAAPIAELQAAGRLRFLPCEPRIERCYAAADALLFPSLYESFGLVVLEAMACGLPVATARTVALADEAIADGHNGLLVEAPWQTEALAARLQRLMTDARWRDAIGQAARRSAEAYTWEAHAHAYESLYREVAGSAWPAAGAARHAA</sequence>
<organism evidence="3 4">
    <name type="scientific">Aquincola tertiaricarbonis</name>
    <dbReference type="NCBI Taxonomy" id="391953"/>
    <lineage>
        <taxon>Bacteria</taxon>
        <taxon>Pseudomonadati</taxon>
        <taxon>Pseudomonadota</taxon>
        <taxon>Betaproteobacteria</taxon>
        <taxon>Burkholderiales</taxon>
        <taxon>Sphaerotilaceae</taxon>
        <taxon>Aquincola</taxon>
    </lineage>
</organism>
<proteinExistence type="predicted"/>
<dbReference type="PANTHER" id="PTHR45947:SF3">
    <property type="entry name" value="SULFOQUINOVOSYL TRANSFERASE SQD2"/>
    <property type="match status" value="1"/>
</dbReference>
<protein>
    <submittedName>
        <fullName evidence="3">Glycosyltransferase family 4 protein</fullName>
    </submittedName>
</protein>
<evidence type="ECO:0000259" key="1">
    <source>
        <dbReference type="Pfam" id="PF00534"/>
    </source>
</evidence>
<dbReference type="PANTHER" id="PTHR45947">
    <property type="entry name" value="SULFOQUINOVOSYL TRANSFERASE SQD2"/>
    <property type="match status" value="1"/>
</dbReference>
<dbReference type="SUPFAM" id="SSF53756">
    <property type="entry name" value="UDP-Glycosyltransferase/glycogen phosphorylase"/>
    <property type="match status" value="1"/>
</dbReference>
<dbReference type="Gene3D" id="3.40.50.2000">
    <property type="entry name" value="Glycogen Phosphorylase B"/>
    <property type="match status" value="2"/>
</dbReference>
<dbReference type="Pfam" id="PF13439">
    <property type="entry name" value="Glyco_transf_4"/>
    <property type="match status" value="1"/>
</dbReference>
<dbReference type="InterPro" id="IPR028098">
    <property type="entry name" value="Glyco_trans_4-like_N"/>
</dbReference>
<dbReference type="CDD" id="cd03801">
    <property type="entry name" value="GT4_PimA-like"/>
    <property type="match status" value="1"/>
</dbReference>
<dbReference type="EMBL" id="CP097636">
    <property type="protein sequence ID" value="URI11564.1"/>
    <property type="molecule type" value="Genomic_DNA"/>
</dbReference>
<feature type="domain" description="Glycosyl transferase family 1" evidence="1">
    <location>
        <begin position="193"/>
        <end position="356"/>
    </location>
</feature>
<dbReference type="RefSeq" id="WP_250199758.1">
    <property type="nucleotide sequence ID" value="NZ_CP097636.1"/>
</dbReference>
<evidence type="ECO:0000313" key="3">
    <source>
        <dbReference type="EMBL" id="URI11564.1"/>
    </source>
</evidence>
<keyword evidence="4" id="KW-1185">Reference proteome</keyword>
<reference evidence="3" key="1">
    <citation type="submission" date="2022-05" db="EMBL/GenBank/DDBJ databases">
        <title>An RpoN-dependent PEP-CTERM gene is involved in floc formation of an Aquincola tertiaricarbonis strain.</title>
        <authorList>
            <person name="Qiu D."/>
            <person name="Xia M."/>
        </authorList>
    </citation>
    <scope>NUCLEOTIDE SEQUENCE</scope>
    <source>
        <strain evidence="3">RN12</strain>
    </source>
</reference>
<evidence type="ECO:0000313" key="4">
    <source>
        <dbReference type="Proteomes" id="UP001056201"/>
    </source>
</evidence>
<dbReference type="Pfam" id="PF00534">
    <property type="entry name" value="Glycos_transf_1"/>
    <property type="match status" value="1"/>
</dbReference>
<name>A0ABY4SK79_AQUTE</name>
<accession>A0ABY4SK79</accession>
<dbReference type="InterPro" id="IPR050194">
    <property type="entry name" value="Glycosyltransferase_grp1"/>
</dbReference>
<evidence type="ECO:0000259" key="2">
    <source>
        <dbReference type="Pfam" id="PF13439"/>
    </source>
</evidence>
<dbReference type="Proteomes" id="UP001056201">
    <property type="component" value="Chromosome 2"/>
</dbReference>
<dbReference type="InterPro" id="IPR001296">
    <property type="entry name" value="Glyco_trans_1"/>
</dbReference>
<gene>
    <name evidence="3" type="ORF">MW290_21745</name>
</gene>